<accession>S3UYB4</accession>
<dbReference type="Proteomes" id="UP000014540">
    <property type="component" value="Unassembled WGS sequence"/>
</dbReference>
<keyword evidence="2" id="KW-1185">Reference proteome</keyword>
<proteinExistence type="predicted"/>
<evidence type="ECO:0000313" key="2">
    <source>
        <dbReference type="Proteomes" id="UP000014540"/>
    </source>
</evidence>
<reference evidence="1" key="1">
    <citation type="submission" date="2013-04" db="EMBL/GenBank/DDBJ databases">
        <authorList>
            <person name="Harkins D.M."/>
            <person name="Durkin A.S."/>
            <person name="Selengut J.D."/>
            <person name="Sanka R."/>
            <person name="DePew J."/>
            <person name="Purushe J."/>
            <person name="Ahmed A."/>
            <person name="van der Linden H."/>
            <person name="Goris M.G.A."/>
            <person name="Hartskeerl R.A."/>
            <person name="Vinetz J.M."/>
            <person name="Sutton G.G."/>
            <person name="Nelson W.C."/>
            <person name="Fouts D.E."/>
        </authorList>
    </citation>
    <scope>NUCLEOTIDE SEQUENCE [LARGE SCALE GENOMIC DNA]</scope>
    <source>
        <strain evidence="1">BUT 6</strain>
    </source>
</reference>
<dbReference type="AlphaFoldDB" id="S3UYB4"/>
<sequence length="37" mass="4425">MFKKRKQTTVAFRTFRKKLTKNPPQPGRFFAPAKLQM</sequence>
<protein>
    <submittedName>
        <fullName evidence="1">Uncharacterized protein</fullName>
    </submittedName>
</protein>
<organism evidence="1 2">
    <name type="scientific">Leptospira fainei serovar Hurstbridge str. BUT 6</name>
    <dbReference type="NCBI Taxonomy" id="1193011"/>
    <lineage>
        <taxon>Bacteria</taxon>
        <taxon>Pseudomonadati</taxon>
        <taxon>Spirochaetota</taxon>
        <taxon>Spirochaetia</taxon>
        <taxon>Leptospirales</taxon>
        <taxon>Leptospiraceae</taxon>
        <taxon>Leptospira</taxon>
    </lineage>
</organism>
<comment type="caution">
    <text evidence="1">The sequence shown here is derived from an EMBL/GenBank/DDBJ whole genome shotgun (WGS) entry which is preliminary data.</text>
</comment>
<name>S3UYB4_9LEPT</name>
<dbReference type="EMBL" id="AKWZ02000010">
    <property type="protein sequence ID" value="EPG74208.1"/>
    <property type="molecule type" value="Genomic_DNA"/>
</dbReference>
<gene>
    <name evidence="1" type="ORF">LEP1GSC058_2923</name>
</gene>
<evidence type="ECO:0000313" key="1">
    <source>
        <dbReference type="EMBL" id="EPG74208.1"/>
    </source>
</evidence>